<sequence length="134" mass="14934">MRVASSDSLVPLKDALPPTGLFYSARMRGLEMRDADGVFTQFHEALRLPDYFGWNWNALRDCLCDLHWITATRVLVVVDDADAVLSEAPDEREILMRALDDAVTFWAGKPGLPGQERRTFEVVLLGPPAAGSHH</sequence>
<dbReference type="AlphaFoldDB" id="A0A1S2QLW0"/>
<evidence type="ECO:0000313" key="3">
    <source>
        <dbReference type="EMBL" id="OIK07122.1"/>
    </source>
</evidence>
<dbReference type="InterPro" id="IPR035905">
    <property type="entry name" value="Barstar-like_sf"/>
</dbReference>
<comment type="caution">
    <text evidence="3">The sequence shown here is derived from an EMBL/GenBank/DDBJ whole genome shotgun (WGS) entry which is preliminary data.</text>
</comment>
<dbReference type="EMBL" id="MLYO01000012">
    <property type="protein sequence ID" value="OIK07122.1"/>
    <property type="molecule type" value="Genomic_DNA"/>
</dbReference>
<name>A0A1S2QLW0_9ACTN</name>
<evidence type="ECO:0000259" key="2">
    <source>
        <dbReference type="Pfam" id="PF01337"/>
    </source>
</evidence>
<dbReference type="Pfam" id="PF01337">
    <property type="entry name" value="Barstar"/>
    <property type="match status" value="1"/>
</dbReference>
<gene>
    <name evidence="3" type="ORF">BIV23_05065</name>
</gene>
<proteinExistence type="inferred from homology"/>
<evidence type="ECO:0000313" key="4">
    <source>
        <dbReference type="Proteomes" id="UP000179642"/>
    </source>
</evidence>
<dbReference type="SUPFAM" id="SSF52038">
    <property type="entry name" value="Barstar-related"/>
    <property type="match status" value="1"/>
</dbReference>
<dbReference type="Proteomes" id="UP000179642">
    <property type="component" value="Unassembled WGS sequence"/>
</dbReference>
<comment type="similarity">
    <text evidence="1">Belongs to the barstar family.</text>
</comment>
<dbReference type="InterPro" id="IPR000468">
    <property type="entry name" value="Barstar"/>
</dbReference>
<accession>A0A1S2QLW0</accession>
<organism evidence="3 4">
    <name type="scientific">Streptomyces monashensis</name>
    <dbReference type="NCBI Taxonomy" id="1678012"/>
    <lineage>
        <taxon>Bacteria</taxon>
        <taxon>Bacillati</taxon>
        <taxon>Actinomycetota</taxon>
        <taxon>Actinomycetes</taxon>
        <taxon>Kitasatosporales</taxon>
        <taxon>Streptomycetaceae</taxon>
        <taxon>Streptomyces</taxon>
    </lineage>
</organism>
<evidence type="ECO:0000256" key="1">
    <source>
        <dbReference type="ARBA" id="ARBA00006845"/>
    </source>
</evidence>
<feature type="domain" description="Barstar (barnase inhibitor)" evidence="2">
    <location>
        <begin position="25"/>
        <end position="123"/>
    </location>
</feature>
<reference evidence="3 4" key="1">
    <citation type="submission" date="2016-10" db="EMBL/GenBank/DDBJ databases">
        <title>Genome sequence of Streptomyces sp. MUSC 1.</title>
        <authorList>
            <person name="Lee L.-H."/>
            <person name="Ser H.-L."/>
            <person name="Law J.W.-F."/>
        </authorList>
    </citation>
    <scope>NUCLEOTIDE SEQUENCE [LARGE SCALE GENOMIC DNA]</scope>
    <source>
        <strain evidence="3 4">MUSC 1</strain>
    </source>
</reference>
<dbReference type="Gene3D" id="3.30.370.10">
    <property type="entry name" value="Barstar-like"/>
    <property type="match status" value="1"/>
</dbReference>
<keyword evidence="4" id="KW-1185">Reference proteome</keyword>
<protein>
    <recommendedName>
        <fullName evidence="2">Barstar (barnase inhibitor) domain-containing protein</fullName>
    </recommendedName>
</protein>